<reference evidence="3" key="1">
    <citation type="submission" date="2016-11" db="EMBL/GenBank/DDBJ databases">
        <authorList>
            <person name="Varghese N."/>
            <person name="Submissions S."/>
        </authorList>
    </citation>
    <scope>NUCLEOTIDE SEQUENCE [LARGE SCALE GENOMIC DNA]</scope>
    <source>
        <strain evidence="3">DSM 27370</strain>
    </source>
</reference>
<name>A0A1M5C1Y9_9BACT</name>
<dbReference type="AlphaFoldDB" id="A0A1M5C1Y9"/>
<feature type="transmembrane region" description="Helical" evidence="1">
    <location>
        <begin position="88"/>
        <end position="107"/>
    </location>
</feature>
<evidence type="ECO:0000313" key="3">
    <source>
        <dbReference type="Proteomes" id="UP000184480"/>
    </source>
</evidence>
<accession>A0A1M5C1Y9</accession>
<keyword evidence="3" id="KW-1185">Reference proteome</keyword>
<gene>
    <name evidence="2" type="ORF">SAMN05444362_1071</name>
</gene>
<evidence type="ECO:0008006" key="4">
    <source>
        <dbReference type="Google" id="ProtNLM"/>
    </source>
</evidence>
<dbReference type="EMBL" id="FQUC01000007">
    <property type="protein sequence ID" value="SHF48783.1"/>
    <property type="molecule type" value="Genomic_DNA"/>
</dbReference>
<organism evidence="2 3">
    <name type="scientific">Dysgonomonas macrotermitis</name>
    <dbReference type="NCBI Taxonomy" id="1346286"/>
    <lineage>
        <taxon>Bacteria</taxon>
        <taxon>Pseudomonadati</taxon>
        <taxon>Bacteroidota</taxon>
        <taxon>Bacteroidia</taxon>
        <taxon>Bacteroidales</taxon>
        <taxon>Dysgonomonadaceae</taxon>
        <taxon>Dysgonomonas</taxon>
    </lineage>
</organism>
<feature type="non-terminal residue" evidence="2">
    <location>
        <position position="137"/>
    </location>
</feature>
<sequence>MKESVHELISPYLPAIYKALFSYIIVLLAVIADLWSGISKSKAKGIYTHTYGLDRTLDKLRKRYNLLLAFSLVDSLIIISEINPSNIPYATIGAAIIMCLVEIKSIFEKDEDKGRYKEAAKTAAELWKGINKEELAD</sequence>
<dbReference type="RefSeq" id="WP_073357309.1">
    <property type="nucleotide sequence ID" value="NZ_FQUC01000007.1"/>
</dbReference>
<dbReference type="Proteomes" id="UP000184480">
    <property type="component" value="Unassembled WGS sequence"/>
</dbReference>
<evidence type="ECO:0000256" key="1">
    <source>
        <dbReference type="SAM" id="Phobius"/>
    </source>
</evidence>
<evidence type="ECO:0000313" key="2">
    <source>
        <dbReference type="EMBL" id="SHF48783.1"/>
    </source>
</evidence>
<protein>
    <recommendedName>
        <fullName evidence="4">Bacteriophage holin family protein</fullName>
    </recommendedName>
</protein>
<proteinExistence type="predicted"/>
<feature type="transmembrane region" description="Helical" evidence="1">
    <location>
        <begin position="64"/>
        <end position="82"/>
    </location>
</feature>
<keyword evidence="1" id="KW-1133">Transmembrane helix</keyword>
<dbReference type="STRING" id="1346286.SAMN05444362_1071"/>
<keyword evidence="1" id="KW-0812">Transmembrane</keyword>
<keyword evidence="1" id="KW-0472">Membrane</keyword>
<feature type="transmembrane region" description="Helical" evidence="1">
    <location>
        <begin position="15"/>
        <end position="35"/>
    </location>
</feature>